<reference evidence="1" key="2">
    <citation type="submission" date="2018-08" db="UniProtKB">
        <authorList>
            <consortium name="EnsemblPlants"/>
        </authorList>
    </citation>
    <scope>IDENTIFICATION</scope>
    <source>
        <strain evidence="1">Yugu1</strain>
    </source>
</reference>
<dbReference type="InParanoid" id="K3YCZ6"/>
<organism evidence="1 2">
    <name type="scientific">Setaria italica</name>
    <name type="common">Foxtail millet</name>
    <name type="synonym">Panicum italicum</name>
    <dbReference type="NCBI Taxonomy" id="4555"/>
    <lineage>
        <taxon>Eukaryota</taxon>
        <taxon>Viridiplantae</taxon>
        <taxon>Streptophyta</taxon>
        <taxon>Embryophyta</taxon>
        <taxon>Tracheophyta</taxon>
        <taxon>Spermatophyta</taxon>
        <taxon>Magnoliopsida</taxon>
        <taxon>Liliopsida</taxon>
        <taxon>Poales</taxon>
        <taxon>Poaceae</taxon>
        <taxon>PACMAD clade</taxon>
        <taxon>Panicoideae</taxon>
        <taxon>Panicodae</taxon>
        <taxon>Paniceae</taxon>
        <taxon>Cenchrinae</taxon>
        <taxon>Setaria</taxon>
    </lineage>
</organism>
<sequence length="173" mass="19007">MRRSFMNWRDLQVQSGLGRDEHTGGVAADSNFWATDEGEISAGAAQMSTAKPPSFLEELYTLLSHTTQDRGTLLTAGGVHEATPNIGSEDTPTDMYLDPMAASSVRNMSKRLTWEEVVDSPPKKKSGSLEDYVRELSETVAMTSQKCLSQEDDIDEGSNLYCMAIYLCKNAVN</sequence>
<dbReference type="OMA" id="EATPNIG"/>
<dbReference type="EMBL" id="AGNK02004364">
    <property type="status" value="NOT_ANNOTATED_CDS"/>
    <property type="molecule type" value="Genomic_DNA"/>
</dbReference>
<keyword evidence="2" id="KW-1185">Reference proteome</keyword>
<dbReference type="Proteomes" id="UP000004995">
    <property type="component" value="Unassembled WGS sequence"/>
</dbReference>
<evidence type="ECO:0000313" key="2">
    <source>
        <dbReference type="Proteomes" id="UP000004995"/>
    </source>
</evidence>
<evidence type="ECO:0000313" key="1">
    <source>
        <dbReference type="EnsemblPlants" id="KQK97456"/>
    </source>
</evidence>
<dbReference type="AlphaFoldDB" id="K3YCZ6"/>
<reference evidence="2" key="1">
    <citation type="journal article" date="2012" name="Nat. Biotechnol.">
        <title>Reference genome sequence of the model plant Setaria.</title>
        <authorList>
            <person name="Bennetzen J.L."/>
            <person name="Schmutz J."/>
            <person name="Wang H."/>
            <person name="Percifield R."/>
            <person name="Hawkins J."/>
            <person name="Pontaroli A.C."/>
            <person name="Estep M."/>
            <person name="Feng L."/>
            <person name="Vaughn J.N."/>
            <person name="Grimwood J."/>
            <person name="Jenkins J."/>
            <person name="Barry K."/>
            <person name="Lindquist E."/>
            <person name="Hellsten U."/>
            <person name="Deshpande S."/>
            <person name="Wang X."/>
            <person name="Wu X."/>
            <person name="Mitros T."/>
            <person name="Triplett J."/>
            <person name="Yang X."/>
            <person name="Ye C.Y."/>
            <person name="Mauro-Herrera M."/>
            <person name="Wang L."/>
            <person name="Li P."/>
            <person name="Sharma M."/>
            <person name="Sharma R."/>
            <person name="Ronald P.C."/>
            <person name="Panaud O."/>
            <person name="Kellogg E.A."/>
            <person name="Brutnell T.P."/>
            <person name="Doust A.N."/>
            <person name="Tuskan G.A."/>
            <person name="Rokhsar D."/>
            <person name="Devos K.M."/>
        </authorList>
    </citation>
    <scope>NUCLEOTIDE SEQUENCE [LARGE SCALE GENOMIC DNA]</scope>
    <source>
        <strain evidence="2">cv. Yugu1</strain>
    </source>
</reference>
<dbReference type="HOGENOM" id="CLU_092221_0_0_1"/>
<proteinExistence type="predicted"/>
<protein>
    <submittedName>
        <fullName evidence="1">Uncharacterized protein</fullName>
    </submittedName>
</protein>
<name>K3YCZ6_SETIT</name>
<dbReference type="PANTHER" id="PTHR47069:SF9">
    <property type="entry name" value="MYB_SANT-LIKE DOMAIN-CONTAINING PROTEIN"/>
    <property type="match status" value="1"/>
</dbReference>
<dbReference type="Gramene" id="KQK97456">
    <property type="protein sequence ID" value="KQK97456"/>
    <property type="gene ID" value="SETIT_012098mg"/>
</dbReference>
<dbReference type="EnsemblPlants" id="KQK97456">
    <property type="protein sequence ID" value="KQK97456"/>
    <property type="gene ID" value="SETIT_012098mg"/>
</dbReference>
<accession>K3YCZ6</accession>
<dbReference type="PANTHER" id="PTHR47069">
    <property type="match status" value="1"/>
</dbReference>